<dbReference type="AlphaFoldDB" id="A0A934PK64"/>
<dbReference type="RefSeq" id="WP_200104729.1">
    <property type="nucleotide sequence ID" value="NZ_JAEHFV010000001.1"/>
</dbReference>
<reference evidence="3" key="1">
    <citation type="submission" date="2020-12" db="EMBL/GenBank/DDBJ databases">
        <title>Bacterial novel species Flavobacterium sp. SE-1-e isolated from soil.</title>
        <authorList>
            <person name="Jung H.-Y."/>
        </authorList>
    </citation>
    <scope>NUCLEOTIDE SEQUENCE</scope>
    <source>
        <strain evidence="3">SE-1-e</strain>
    </source>
</reference>
<accession>A0A934PK64</accession>
<keyword evidence="1" id="KW-0732">Signal</keyword>
<evidence type="ECO:0000259" key="2">
    <source>
        <dbReference type="Pfam" id="PF18962"/>
    </source>
</evidence>
<protein>
    <submittedName>
        <fullName evidence="3">T9SS type A sorting domain-containing protein</fullName>
    </submittedName>
</protein>
<dbReference type="Proteomes" id="UP000609172">
    <property type="component" value="Unassembled WGS sequence"/>
</dbReference>
<dbReference type="InterPro" id="IPR026444">
    <property type="entry name" value="Secre_tail"/>
</dbReference>
<comment type="caution">
    <text evidence="3">The sequence shown here is derived from an EMBL/GenBank/DDBJ whole genome shotgun (WGS) entry which is preliminary data.</text>
</comment>
<feature type="domain" description="Secretion system C-terminal sorting" evidence="2">
    <location>
        <begin position="65"/>
        <end position="135"/>
    </location>
</feature>
<dbReference type="Pfam" id="PF18962">
    <property type="entry name" value="Por_Secre_tail"/>
    <property type="match status" value="1"/>
</dbReference>
<evidence type="ECO:0000313" key="3">
    <source>
        <dbReference type="EMBL" id="MBK0368815.1"/>
    </source>
</evidence>
<sequence length="141" mass="15787">METIISSGSNASGSTGSIAYSIGQVFYTYIGEDSNYNVAQGIQHEISALLNTKPEIDKVVTQMFVFPNPTTDYVTLKMDGYELDANNQFYQVFDLQGKLLQQKNIAEGETQIHLDHLSPSVYILVVNRDNKVVETFKIIKK</sequence>
<dbReference type="EMBL" id="JAEHFV010000001">
    <property type="protein sequence ID" value="MBK0368815.1"/>
    <property type="molecule type" value="Genomic_DNA"/>
</dbReference>
<proteinExistence type="predicted"/>
<evidence type="ECO:0000256" key="1">
    <source>
        <dbReference type="ARBA" id="ARBA00022729"/>
    </source>
</evidence>
<gene>
    <name evidence="3" type="ORF">I5M07_03120</name>
</gene>
<name>A0A934PK64_9FLAO</name>
<dbReference type="NCBIfam" id="TIGR04183">
    <property type="entry name" value="Por_Secre_tail"/>
    <property type="match status" value="1"/>
</dbReference>
<evidence type="ECO:0000313" key="4">
    <source>
        <dbReference type="Proteomes" id="UP000609172"/>
    </source>
</evidence>
<organism evidence="3 4">
    <name type="scientific">Flavobacterium agrisoli</name>
    <dbReference type="NCBI Taxonomy" id="2793066"/>
    <lineage>
        <taxon>Bacteria</taxon>
        <taxon>Pseudomonadati</taxon>
        <taxon>Bacteroidota</taxon>
        <taxon>Flavobacteriia</taxon>
        <taxon>Flavobacteriales</taxon>
        <taxon>Flavobacteriaceae</taxon>
        <taxon>Flavobacterium</taxon>
    </lineage>
</organism>
<keyword evidence="4" id="KW-1185">Reference proteome</keyword>